<evidence type="ECO:0000313" key="3">
    <source>
        <dbReference type="Proteomes" id="UP000222542"/>
    </source>
</evidence>
<dbReference type="Pfam" id="PF14299">
    <property type="entry name" value="PP2"/>
    <property type="match status" value="1"/>
</dbReference>
<protein>
    <recommendedName>
        <fullName evidence="4">F-box protein PP2-B12</fullName>
    </recommendedName>
</protein>
<name>A0A2G2Y6G6_CAPAN</name>
<sequence length="235" mass="27134">MSYANRRVSLESVLILSTGDISRPDFGALQTWPVLFFGSFYYICFCTTEFLTGQWTGKKCYFLGARDLNIVWSDTPEYWEWISPTESRFPKVALLKVVWWLEIWSTIRAGILSPLICYAVYFVYKLNKDYYSGFDPRDVEVSVGISGVESKNMQIVCLTICDSPYNPPSPYLTDDWPDDGPLPKLRDDGWFELEIGEFLTENKDDCIELRVQEVKRGLIKQDLIVEGIEIRPKIA</sequence>
<evidence type="ECO:0000313" key="2">
    <source>
        <dbReference type="EMBL" id="PHT65312.1"/>
    </source>
</evidence>
<dbReference type="PANTHER" id="PTHR32278:SF135">
    <property type="entry name" value="F-BOX PROTEIN PP2-B12"/>
    <property type="match status" value="1"/>
</dbReference>
<dbReference type="Gramene" id="PHT65312">
    <property type="protein sequence ID" value="PHT65312"/>
    <property type="gene ID" value="T459_29737"/>
</dbReference>
<dbReference type="OMA" id="EYWEWIS"/>
<dbReference type="InterPro" id="IPR025886">
    <property type="entry name" value="PP2-like"/>
</dbReference>
<dbReference type="PANTHER" id="PTHR32278">
    <property type="entry name" value="F-BOX DOMAIN-CONTAINING PROTEIN"/>
    <property type="match status" value="1"/>
</dbReference>
<keyword evidence="1" id="KW-1133">Transmembrane helix</keyword>
<feature type="transmembrane region" description="Helical" evidence="1">
    <location>
        <begin position="103"/>
        <end position="124"/>
    </location>
</feature>
<dbReference type="EMBL" id="AYRZ02000012">
    <property type="protein sequence ID" value="PHT65312.1"/>
    <property type="molecule type" value="Genomic_DNA"/>
</dbReference>
<keyword evidence="1" id="KW-0812">Transmembrane</keyword>
<reference evidence="2 3" key="1">
    <citation type="journal article" date="2014" name="Nat. Genet.">
        <title>Genome sequence of the hot pepper provides insights into the evolution of pungency in Capsicum species.</title>
        <authorList>
            <person name="Kim S."/>
            <person name="Park M."/>
            <person name="Yeom S.I."/>
            <person name="Kim Y.M."/>
            <person name="Lee J.M."/>
            <person name="Lee H.A."/>
            <person name="Seo E."/>
            <person name="Choi J."/>
            <person name="Cheong K."/>
            <person name="Kim K.T."/>
            <person name="Jung K."/>
            <person name="Lee G.W."/>
            <person name="Oh S.K."/>
            <person name="Bae C."/>
            <person name="Kim S.B."/>
            <person name="Lee H.Y."/>
            <person name="Kim S.Y."/>
            <person name="Kim M.S."/>
            <person name="Kang B.C."/>
            <person name="Jo Y.D."/>
            <person name="Yang H.B."/>
            <person name="Jeong H.J."/>
            <person name="Kang W.H."/>
            <person name="Kwon J.K."/>
            <person name="Shin C."/>
            <person name="Lim J.Y."/>
            <person name="Park J.H."/>
            <person name="Huh J.H."/>
            <person name="Kim J.S."/>
            <person name="Kim B.D."/>
            <person name="Cohen O."/>
            <person name="Paran I."/>
            <person name="Suh M.C."/>
            <person name="Lee S.B."/>
            <person name="Kim Y.K."/>
            <person name="Shin Y."/>
            <person name="Noh S.J."/>
            <person name="Park J."/>
            <person name="Seo Y.S."/>
            <person name="Kwon S.Y."/>
            <person name="Kim H.A."/>
            <person name="Park J.M."/>
            <person name="Kim H.J."/>
            <person name="Choi S.B."/>
            <person name="Bosland P.W."/>
            <person name="Reeves G."/>
            <person name="Jo S.H."/>
            <person name="Lee B.W."/>
            <person name="Cho H.T."/>
            <person name="Choi H.S."/>
            <person name="Lee M.S."/>
            <person name="Yu Y."/>
            <person name="Do Choi Y."/>
            <person name="Park B.S."/>
            <person name="van Deynze A."/>
            <person name="Ashrafi H."/>
            <person name="Hill T."/>
            <person name="Kim W.T."/>
            <person name="Pai H.S."/>
            <person name="Ahn H.K."/>
            <person name="Yeam I."/>
            <person name="Giovannoni J.J."/>
            <person name="Rose J.K."/>
            <person name="Sorensen I."/>
            <person name="Lee S.J."/>
            <person name="Kim R.W."/>
            <person name="Choi I.Y."/>
            <person name="Choi B.S."/>
            <person name="Lim J.S."/>
            <person name="Lee Y.H."/>
            <person name="Choi D."/>
        </authorList>
    </citation>
    <scope>NUCLEOTIDE SEQUENCE [LARGE SCALE GENOMIC DNA]</scope>
    <source>
        <strain evidence="3">cv. CM334</strain>
    </source>
</reference>
<evidence type="ECO:0008006" key="4">
    <source>
        <dbReference type="Google" id="ProtNLM"/>
    </source>
</evidence>
<organism evidence="2 3">
    <name type="scientific">Capsicum annuum</name>
    <name type="common">Capsicum pepper</name>
    <dbReference type="NCBI Taxonomy" id="4072"/>
    <lineage>
        <taxon>Eukaryota</taxon>
        <taxon>Viridiplantae</taxon>
        <taxon>Streptophyta</taxon>
        <taxon>Embryophyta</taxon>
        <taxon>Tracheophyta</taxon>
        <taxon>Spermatophyta</taxon>
        <taxon>Magnoliopsida</taxon>
        <taxon>eudicotyledons</taxon>
        <taxon>Gunneridae</taxon>
        <taxon>Pentapetalae</taxon>
        <taxon>asterids</taxon>
        <taxon>lamiids</taxon>
        <taxon>Solanales</taxon>
        <taxon>Solanaceae</taxon>
        <taxon>Solanoideae</taxon>
        <taxon>Capsiceae</taxon>
        <taxon>Capsicum</taxon>
    </lineage>
</organism>
<evidence type="ECO:0000256" key="1">
    <source>
        <dbReference type="SAM" id="Phobius"/>
    </source>
</evidence>
<keyword evidence="1" id="KW-0472">Membrane</keyword>
<dbReference type="Proteomes" id="UP000222542">
    <property type="component" value="Unassembled WGS sequence"/>
</dbReference>
<accession>A0A2G2Y6G6</accession>
<comment type="caution">
    <text evidence="2">The sequence shown here is derived from an EMBL/GenBank/DDBJ whole genome shotgun (WGS) entry which is preliminary data.</text>
</comment>
<reference evidence="2 3" key="2">
    <citation type="journal article" date="2017" name="Genome Biol.">
        <title>New reference genome sequences of hot pepper reveal the massive evolution of plant disease-resistance genes by retroduplication.</title>
        <authorList>
            <person name="Kim S."/>
            <person name="Park J."/>
            <person name="Yeom S.I."/>
            <person name="Kim Y.M."/>
            <person name="Seo E."/>
            <person name="Kim K.T."/>
            <person name="Kim M.S."/>
            <person name="Lee J.M."/>
            <person name="Cheong K."/>
            <person name="Shin H.S."/>
            <person name="Kim S.B."/>
            <person name="Han K."/>
            <person name="Lee J."/>
            <person name="Park M."/>
            <person name="Lee H.A."/>
            <person name="Lee H.Y."/>
            <person name="Lee Y."/>
            <person name="Oh S."/>
            <person name="Lee J.H."/>
            <person name="Choi E."/>
            <person name="Choi E."/>
            <person name="Lee S.E."/>
            <person name="Jeon J."/>
            <person name="Kim H."/>
            <person name="Choi G."/>
            <person name="Song H."/>
            <person name="Lee J."/>
            <person name="Lee S.C."/>
            <person name="Kwon J.K."/>
            <person name="Lee H.Y."/>
            <person name="Koo N."/>
            <person name="Hong Y."/>
            <person name="Kim R.W."/>
            <person name="Kang W.H."/>
            <person name="Huh J.H."/>
            <person name="Kang B.C."/>
            <person name="Yang T.J."/>
            <person name="Lee Y.H."/>
            <person name="Bennetzen J.L."/>
            <person name="Choi D."/>
        </authorList>
    </citation>
    <scope>NUCLEOTIDE SEQUENCE [LARGE SCALE GENOMIC DNA]</scope>
    <source>
        <strain evidence="3">cv. CM334</strain>
    </source>
</reference>
<dbReference type="AlphaFoldDB" id="A0A2G2Y6G6"/>
<gene>
    <name evidence="2" type="ORF">T459_29737</name>
</gene>
<keyword evidence="3" id="KW-1185">Reference proteome</keyword>
<dbReference type="STRING" id="4072.A0A2G2Y6G6"/>
<proteinExistence type="predicted"/>